<name>A0ABX2CEY3_9BRAD</name>
<protein>
    <submittedName>
        <fullName evidence="1">Uncharacterized protein</fullName>
    </submittedName>
</protein>
<dbReference type="EMBL" id="JABFDN010000005">
    <property type="protein sequence ID" value="NPU66751.1"/>
    <property type="molecule type" value="Genomic_DNA"/>
</dbReference>
<accession>A0ABX2CEY3</accession>
<reference evidence="1" key="1">
    <citation type="submission" date="2020-05" db="EMBL/GenBank/DDBJ databases">
        <title>Nod-independent and nitrogen-fixing Bradyrhizobium aeschynomene sp. nov. isolated from nodules of Aeschynomene indica.</title>
        <authorList>
            <person name="Zhang Z."/>
        </authorList>
    </citation>
    <scope>NUCLEOTIDE SEQUENCE</scope>
    <source>
        <strain evidence="1">83012</strain>
    </source>
</reference>
<keyword evidence="2" id="KW-1185">Reference proteome</keyword>
<comment type="caution">
    <text evidence="1">The sequence shown here is derived from an EMBL/GenBank/DDBJ whole genome shotgun (WGS) entry which is preliminary data.</text>
</comment>
<dbReference type="RefSeq" id="WP_172111838.1">
    <property type="nucleotide sequence ID" value="NZ_JABFDN010000005.1"/>
</dbReference>
<sequence>MTNELTLLVLHARIWLDLRVALYLRRRAAKLKARDSVTAREDVRLLDGGTVPLSSGAPRRTVLVLI</sequence>
<proteinExistence type="predicted"/>
<evidence type="ECO:0000313" key="1">
    <source>
        <dbReference type="EMBL" id="NPU66751.1"/>
    </source>
</evidence>
<dbReference type="Proteomes" id="UP000886476">
    <property type="component" value="Unassembled WGS sequence"/>
</dbReference>
<gene>
    <name evidence="1" type="ORF">HL667_17245</name>
</gene>
<organism evidence="1 2">
    <name type="scientific">Bradyrhizobium aeschynomenes</name>
    <dbReference type="NCBI Taxonomy" id="2734909"/>
    <lineage>
        <taxon>Bacteria</taxon>
        <taxon>Pseudomonadati</taxon>
        <taxon>Pseudomonadota</taxon>
        <taxon>Alphaproteobacteria</taxon>
        <taxon>Hyphomicrobiales</taxon>
        <taxon>Nitrobacteraceae</taxon>
        <taxon>Bradyrhizobium</taxon>
    </lineage>
</organism>
<evidence type="ECO:0000313" key="2">
    <source>
        <dbReference type="Proteomes" id="UP000886476"/>
    </source>
</evidence>